<keyword evidence="1" id="KW-0472">Membrane</keyword>
<proteinExistence type="predicted"/>
<accession>A0A4R1Y3T3</accession>
<protein>
    <submittedName>
        <fullName evidence="2">Uncharacterized membrane protein YhaH (DUF805 family)</fullName>
    </submittedName>
</protein>
<evidence type="ECO:0000313" key="3">
    <source>
        <dbReference type="Proteomes" id="UP000294963"/>
    </source>
</evidence>
<dbReference type="Pfam" id="PF05656">
    <property type="entry name" value="DUF805"/>
    <property type="match status" value="1"/>
</dbReference>
<feature type="transmembrane region" description="Helical" evidence="1">
    <location>
        <begin position="106"/>
        <end position="127"/>
    </location>
</feature>
<comment type="caution">
    <text evidence="2">The sequence shown here is derived from an EMBL/GenBank/DDBJ whole genome shotgun (WGS) entry which is preliminary data.</text>
</comment>
<dbReference type="PANTHER" id="PTHR34980">
    <property type="entry name" value="INNER MEMBRANE PROTEIN-RELATED-RELATED"/>
    <property type="match status" value="1"/>
</dbReference>
<gene>
    <name evidence="2" type="ORF">EC844_101255</name>
</gene>
<sequence length="187" mass="21075">MNNDPQFPPQEPNFNSMPPQTAPINNSPLSASGRFTRYSFFGWNCALSLFTFGSLFIAYLLSPDLLSGSISILSWLLLLVCYVVLIYFSFVIMIRRLHDLDQSGWLSLLNFVPLANVGLIVYLIFFKGSEGSNRYGPPRPALGWEKVMAWSYILVMILAVVAGTMFAAYFASQMPQTLPEQQFESEF</sequence>
<dbReference type="GO" id="GO:0005886">
    <property type="term" value="C:plasma membrane"/>
    <property type="evidence" value="ECO:0007669"/>
    <property type="project" value="TreeGrafter"/>
</dbReference>
<feature type="transmembrane region" description="Helical" evidence="1">
    <location>
        <begin position="40"/>
        <end position="60"/>
    </location>
</feature>
<reference evidence="2 3" key="1">
    <citation type="submission" date="2019-03" db="EMBL/GenBank/DDBJ databases">
        <title>Genomic analyses of the natural microbiome of Caenorhabditis elegans.</title>
        <authorList>
            <person name="Samuel B."/>
        </authorList>
    </citation>
    <scope>NUCLEOTIDE SEQUENCE [LARGE SCALE GENOMIC DNA]</scope>
    <source>
        <strain evidence="2 3">JUb89</strain>
    </source>
</reference>
<organism evidence="2 3">
    <name type="scientific">Acinetobacter calcoaceticus</name>
    <dbReference type="NCBI Taxonomy" id="471"/>
    <lineage>
        <taxon>Bacteria</taxon>
        <taxon>Pseudomonadati</taxon>
        <taxon>Pseudomonadota</taxon>
        <taxon>Gammaproteobacteria</taxon>
        <taxon>Moraxellales</taxon>
        <taxon>Moraxellaceae</taxon>
        <taxon>Acinetobacter</taxon>
        <taxon>Acinetobacter calcoaceticus/baumannii complex</taxon>
    </lineage>
</organism>
<keyword evidence="1" id="KW-0812">Transmembrane</keyword>
<dbReference type="AlphaFoldDB" id="A0A4R1Y3T3"/>
<feature type="transmembrane region" description="Helical" evidence="1">
    <location>
        <begin position="147"/>
        <end position="171"/>
    </location>
</feature>
<dbReference type="Proteomes" id="UP000294963">
    <property type="component" value="Unassembled WGS sequence"/>
</dbReference>
<evidence type="ECO:0000313" key="2">
    <source>
        <dbReference type="EMBL" id="TCM70979.1"/>
    </source>
</evidence>
<keyword evidence="1" id="KW-1133">Transmembrane helix</keyword>
<dbReference type="PANTHER" id="PTHR34980:SF3">
    <property type="entry name" value="BLR8105 PROTEIN"/>
    <property type="match status" value="1"/>
</dbReference>
<dbReference type="EMBL" id="SLVJ01000001">
    <property type="protein sequence ID" value="TCM70979.1"/>
    <property type="molecule type" value="Genomic_DNA"/>
</dbReference>
<evidence type="ECO:0000256" key="1">
    <source>
        <dbReference type="SAM" id="Phobius"/>
    </source>
</evidence>
<name>A0A4R1Y3T3_ACICA</name>
<feature type="transmembrane region" description="Helical" evidence="1">
    <location>
        <begin position="72"/>
        <end position="94"/>
    </location>
</feature>
<dbReference type="InterPro" id="IPR008523">
    <property type="entry name" value="DUF805"/>
</dbReference>
<keyword evidence="3" id="KW-1185">Reference proteome</keyword>